<comment type="caution">
    <text evidence="1">The sequence shown here is derived from an EMBL/GenBank/DDBJ whole genome shotgun (WGS) entry which is preliminary data.</text>
</comment>
<reference evidence="1" key="1">
    <citation type="submission" date="2023-06" db="EMBL/GenBank/DDBJ databases">
        <title>Genome-scale phylogeny and comparative genomics of the fungal order Sordariales.</title>
        <authorList>
            <consortium name="Lawrence Berkeley National Laboratory"/>
            <person name="Hensen N."/>
            <person name="Bonometti L."/>
            <person name="Westerberg I."/>
            <person name="Brannstrom I.O."/>
            <person name="Guillou S."/>
            <person name="Cros-Aarteil S."/>
            <person name="Calhoun S."/>
            <person name="Haridas S."/>
            <person name="Kuo A."/>
            <person name="Mondo S."/>
            <person name="Pangilinan J."/>
            <person name="Riley R."/>
            <person name="Labutti K."/>
            <person name="Andreopoulos B."/>
            <person name="Lipzen A."/>
            <person name="Chen C."/>
            <person name="Yanf M."/>
            <person name="Daum C."/>
            <person name="Ng V."/>
            <person name="Clum A."/>
            <person name="Steindorff A."/>
            <person name="Ohm R."/>
            <person name="Martin F."/>
            <person name="Silar P."/>
            <person name="Natvig D."/>
            <person name="Lalanne C."/>
            <person name="Gautier V."/>
            <person name="Ament-Velasquez S.L."/>
            <person name="Kruys A."/>
            <person name="Hutchinson M.I."/>
            <person name="Powell A.J."/>
            <person name="Barry K."/>
            <person name="Miller A.N."/>
            <person name="Grigoriev I.V."/>
            <person name="Debuchy R."/>
            <person name="Gladieux P."/>
            <person name="Thoren M.H."/>
            <person name="Johannesson H."/>
        </authorList>
    </citation>
    <scope>NUCLEOTIDE SEQUENCE</scope>
    <source>
        <strain evidence="1">8032-3</strain>
    </source>
</reference>
<evidence type="ECO:0000313" key="2">
    <source>
        <dbReference type="Proteomes" id="UP001244011"/>
    </source>
</evidence>
<dbReference type="RefSeq" id="XP_060285801.1">
    <property type="nucleotide sequence ID" value="XM_060423636.1"/>
</dbReference>
<evidence type="ECO:0000313" key="1">
    <source>
        <dbReference type="EMBL" id="KAK1769588.1"/>
    </source>
</evidence>
<dbReference type="Proteomes" id="UP001244011">
    <property type="component" value="Unassembled WGS sequence"/>
</dbReference>
<protein>
    <submittedName>
        <fullName evidence="1">Uncharacterized protein</fullName>
    </submittedName>
</protein>
<gene>
    <name evidence="1" type="ORF">QBC33DRAFT_326742</name>
</gene>
<organism evidence="1 2">
    <name type="scientific">Phialemonium atrogriseum</name>
    <dbReference type="NCBI Taxonomy" id="1093897"/>
    <lineage>
        <taxon>Eukaryota</taxon>
        <taxon>Fungi</taxon>
        <taxon>Dikarya</taxon>
        <taxon>Ascomycota</taxon>
        <taxon>Pezizomycotina</taxon>
        <taxon>Sordariomycetes</taxon>
        <taxon>Sordariomycetidae</taxon>
        <taxon>Cephalothecales</taxon>
        <taxon>Cephalothecaceae</taxon>
        <taxon>Phialemonium</taxon>
    </lineage>
</organism>
<proteinExistence type="predicted"/>
<dbReference type="EMBL" id="MU839002">
    <property type="protein sequence ID" value="KAK1769588.1"/>
    <property type="molecule type" value="Genomic_DNA"/>
</dbReference>
<sequence length="213" mass="23830">MRLFPGNFQEWVSLRLSLPREEIEGVRWDQDGRRAEINGASRSPGHHLDKTRVRECGKEGLGLTTCPEPEDTILCRSVARDPTLRRTAVLPAASRVERYVRPGGTSRPVRVLFGHAGAVVVQWVRNRDLAYASKKSEVPLIGSERLLRSHVQENGDGDMWLGGKEIRERGQDHPQSQSRRSSARQCIESMHSALSFADTPASTRLPSPDPCCR</sequence>
<dbReference type="GeneID" id="85306823"/>
<accession>A0AAJ0FNT3</accession>
<name>A0AAJ0FNT3_9PEZI</name>
<keyword evidence="2" id="KW-1185">Reference proteome</keyword>
<dbReference type="AlphaFoldDB" id="A0AAJ0FNT3"/>